<evidence type="ECO:0000313" key="4">
    <source>
        <dbReference type="EMBL" id="CAA7013438.1"/>
    </source>
</evidence>
<protein>
    <recommendedName>
        <fullName evidence="3">BRCT domain-containing protein</fullName>
    </recommendedName>
</protein>
<gene>
    <name evidence="4" type="ORF">MERR_LOCUS672</name>
</gene>
<dbReference type="AlphaFoldDB" id="A0A6D2HID0"/>
<dbReference type="CDD" id="cd17731">
    <property type="entry name" value="BRCT_TopBP1_rpt2_like"/>
    <property type="match status" value="2"/>
</dbReference>
<dbReference type="InterPro" id="IPR001357">
    <property type="entry name" value="BRCT_dom"/>
</dbReference>
<comment type="caution">
    <text evidence="4">The sequence shown here is derived from an EMBL/GenBank/DDBJ whole genome shotgun (WGS) entry which is preliminary data.</text>
</comment>
<feature type="region of interest" description="Disordered" evidence="2">
    <location>
        <begin position="859"/>
        <end position="926"/>
    </location>
</feature>
<accession>A0A6D2HID0</accession>
<feature type="compositionally biased region" description="Polar residues" evidence="2">
    <location>
        <begin position="875"/>
        <end position="892"/>
    </location>
</feature>
<evidence type="ECO:0000256" key="1">
    <source>
        <dbReference type="ARBA" id="ARBA00022737"/>
    </source>
</evidence>
<dbReference type="PANTHER" id="PTHR13561:SF20">
    <property type="entry name" value="DNA TOPOISOMERASE 2-BINDING PROTEIN 1"/>
    <property type="match status" value="1"/>
</dbReference>
<dbReference type="SUPFAM" id="SSF52113">
    <property type="entry name" value="BRCT domain"/>
    <property type="match status" value="5"/>
</dbReference>
<dbReference type="Gene3D" id="3.40.50.10190">
    <property type="entry name" value="BRCT domain"/>
    <property type="match status" value="6"/>
</dbReference>
<dbReference type="FunFam" id="3.40.50.10190:FF:000052">
    <property type="entry name" value="Transcription coactivator"/>
    <property type="match status" value="1"/>
</dbReference>
<evidence type="ECO:0000259" key="3">
    <source>
        <dbReference type="PROSITE" id="PS50172"/>
    </source>
</evidence>
<dbReference type="CDD" id="cd00027">
    <property type="entry name" value="BRCT"/>
    <property type="match status" value="1"/>
</dbReference>
<feature type="domain" description="BRCT" evidence="3">
    <location>
        <begin position="180"/>
        <end position="259"/>
    </location>
</feature>
<keyword evidence="5" id="KW-1185">Reference proteome</keyword>
<dbReference type="Pfam" id="PF12738">
    <property type="entry name" value="PTCB-BRCT"/>
    <property type="match status" value="2"/>
</dbReference>
<sequence>MRMTQPFKGANVFMSRNLVPPEVFNTLLDALKLNGAEIFLCCDPSRNGPSDFHVIASPDHEKFEDLKAKNCNLIGPQCALSCAKEGRALPQGGFTCCLAMDGLKVLASGFKMDEKVKIKDMVTSMGGVLLSRASSDVNFVIVKNVLASQYKWALNKKPAVALNWLHQCWNEHRVVPQEPYKIPPFSGLTICVTKIPADKRKEMEKLTSEYGGRYSAELTRRCDKYKVARKWGHIQIVTLKWFEQSVARKVCLNEESYPVLGSIPLKKGVRENASHDDQEKFRECQISVSHSAAPATDSYASYAPSRDSDMEACASQNLHSTSINPSTHAKEPSKGPTTEPQELNFDGCTARDSESEDDLYLSDCRIFLLGFEASELRRLVKLVRRGGGSRYMMLGDRMTHIVVGTPSESEKREARSVAASGVIQVVTPGWLEDCDREKKEIPIHKIYTAHNLILPRGMSGMEQGKNTVPQTVSYDSSSRSISASNEAVTFLGKNKEAMLESSRKDEIHVERKIVSPKQKETLDSLITNQSKEQPKIQCAINSQNEQERKSSVFEGKTFCFSHSFPEDRRPEMVEWVNQGGGEVVTDPFIHNTNFTIECHGMFRSAGTTETIYVSSHWVRSCLEDGCLLDVRSHILYSPLPCQIPLPGFQSLRFCVSQFEEKDKSLMRNLFFTLGVKFVEKLTRKVTHLVCNDANGRKYEAACKWGTVTVTPDWVYECVRQNQVVCPDKFHPKELTTQDRDAGVGLPSQLHTQFVPVASRNNGSLLVSHSDDREETQTAGNGCGKTELNNRLVETGREQSSQSKKAKLSRDGDVFPVGEYPRNCTLPLKFGDGVVSRNDVASSREVPDVADTIEDLLQHTSKIQEKKSPGRITEKNPFSTSEPYSSGNRSLTGLSGLWKPSVQKDDDVFKPPPDVTTSIYGNFSETQTESQVVSYEEDLSGMQMLIDRVRTRSSFG</sequence>
<dbReference type="EMBL" id="CACVBM020000044">
    <property type="protein sequence ID" value="CAA7013438.1"/>
    <property type="molecule type" value="Genomic_DNA"/>
</dbReference>
<feature type="domain" description="BRCT" evidence="3">
    <location>
        <begin position="548"/>
        <end position="635"/>
    </location>
</feature>
<dbReference type="CDD" id="cd17718">
    <property type="entry name" value="BRCT_TopBP1_rpt3"/>
    <property type="match status" value="1"/>
</dbReference>
<dbReference type="GO" id="GO:0033314">
    <property type="term" value="P:mitotic DNA replication checkpoint signaling"/>
    <property type="evidence" value="ECO:0007669"/>
    <property type="project" value="TreeGrafter"/>
</dbReference>
<evidence type="ECO:0000256" key="2">
    <source>
        <dbReference type="SAM" id="MobiDB-lite"/>
    </source>
</evidence>
<feature type="domain" description="BRCT" evidence="3">
    <location>
        <begin position="356"/>
        <end position="448"/>
    </location>
</feature>
<dbReference type="PANTHER" id="PTHR13561">
    <property type="entry name" value="DNA REPLICATION REGULATOR DPB11-RELATED"/>
    <property type="match status" value="1"/>
</dbReference>
<dbReference type="InterPro" id="IPR036420">
    <property type="entry name" value="BRCT_dom_sf"/>
</dbReference>
<name>A0A6D2HID0_9BRAS</name>
<dbReference type="PROSITE" id="PS50172">
    <property type="entry name" value="BRCT"/>
    <property type="match status" value="5"/>
</dbReference>
<organism evidence="4 5">
    <name type="scientific">Microthlaspi erraticum</name>
    <dbReference type="NCBI Taxonomy" id="1685480"/>
    <lineage>
        <taxon>Eukaryota</taxon>
        <taxon>Viridiplantae</taxon>
        <taxon>Streptophyta</taxon>
        <taxon>Embryophyta</taxon>
        <taxon>Tracheophyta</taxon>
        <taxon>Spermatophyta</taxon>
        <taxon>Magnoliopsida</taxon>
        <taxon>eudicotyledons</taxon>
        <taxon>Gunneridae</taxon>
        <taxon>Pentapetalae</taxon>
        <taxon>rosids</taxon>
        <taxon>malvids</taxon>
        <taxon>Brassicales</taxon>
        <taxon>Brassicaceae</taxon>
        <taxon>Coluteocarpeae</taxon>
        <taxon>Microthlaspi</taxon>
    </lineage>
</organism>
<reference evidence="4" key="1">
    <citation type="submission" date="2020-01" db="EMBL/GenBank/DDBJ databases">
        <authorList>
            <person name="Mishra B."/>
        </authorList>
    </citation>
    <scope>NUCLEOTIDE SEQUENCE [LARGE SCALE GENOMIC DNA]</scope>
</reference>
<proteinExistence type="predicted"/>
<feature type="compositionally biased region" description="Polar residues" evidence="2">
    <location>
        <begin position="915"/>
        <end position="926"/>
    </location>
</feature>
<dbReference type="OrthoDB" id="251770at2759"/>
<dbReference type="InterPro" id="IPR059215">
    <property type="entry name" value="BRCT2_TopBP1-like"/>
</dbReference>
<evidence type="ECO:0000313" key="5">
    <source>
        <dbReference type="Proteomes" id="UP000467841"/>
    </source>
</evidence>
<dbReference type="FunFam" id="3.40.50.10190:FF:000057">
    <property type="entry name" value="Transcription coactivator"/>
    <property type="match status" value="1"/>
</dbReference>
<dbReference type="GO" id="GO:0007095">
    <property type="term" value="P:mitotic G2 DNA damage checkpoint signaling"/>
    <property type="evidence" value="ECO:0007669"/>
    <property type="project" value="TreeGrafter"/>
</dbReference>
<feature type="domain" description="BRCT" evidence="3">
    <location>
        <begin position="648"/>
        <end position="731"/>
    </location>
</feature>
<feature type="domain" description="BRCT" evidence="3">
    <location>
        <begin position="100"/>
        <end position="182"/>
    </location>
</feature>
<feature type="region of interest" description="Disordered" evidence="2">
    <location>
        <begin position="320"/>
        <end position="350"/>
    </location>
</feature>
<keyword evidence="1" id="KW-0677">Repeat</keyword>
<dbReference type="FunFam" id="3.40.50.10190:FF:000061">
    <property type="entry name" value="Transcription coactivator"/>
    <property type="match status" value="1"/>
</dbReference>
<dbReference type="Pfam" id="PF00533">
    <property type="entry name" value="BRCT"/>
    <property type="match status" value="1"/>
</dbReference>
<dbReference type="SMART" id="SM00292">
    <property type="entry name" value="BRCT"/>
    <property type="match status" value="5"/>
</dbReference>
<dbReference type="GO" id="GO:0006270">
    <property type="term" value="P:DNA replication initiation"/>
    <property type="evidence" value="ECO:0007669"/>
    <property type="project" value="TreeGrafter"/>
</dbReference>
<dbReference type="Proteomes" id="UP000467841">
    <property type="component" value="Unassembled WGS sequence"/>
</dbReference>
<feature type="compositionally biased region" description="Basic and acidic residues" evidence="2">
    <location>
        <begin position="861"/>
        <end position="873"/>
    </location>
</feature>